<evidence type="ECO:0000313" key="8">
    <source>
        <dbReference type="Proteomes" id="UP001596086"/>
    </source>
</evidence>
<proteinExistence type="predicted"/>
<dbReference type="InterPro" id="IPR051533">
    <property type="entry name" value="WaaL-like"/>
</dbReference>
<sequence>MNSNPTNTRGPVQAWTGSLAFLFPFLSLVTLFGVSLGSFLFLATALISFKPCRDALVRHWPQVRWVVLAFLLHFLFVLGCALVRGANMNTVEKPARMFFAVTALAAVLAARPSRRMLWWGVIGGALAALPFVAWQRIALGIERPGGLINAITFGDLALLLALLAVTAAIDMRENTRQAGLAAVGAIAGLAASLMTGSRGGWLALAVAALLFLRHARRIKGLRLRVLLAAGAAVVLAAWFVPASGMQGRFDEGVSDVRGWFEDGTVFTRVGTRLELWKGASMLVAEHPLLGMDFSACRERLAEFAREGRLDPVVLTLPHLHNDALQELATGGAVGFALWAAILAAPLLFFLRELRAGAARPQSALALAGVLVVTSYVCFGLTEVIFWSMKGSLFYALMVFLLMGFCLNAKDKIG</sequence>
<dbReference type="PANTHER" id="PTHR37422:SF23">
    <property type="entry name" value="TEICHURONIC ACID BIOSYNTHESIS PROTEIN TUAE"/>
    <property type="match status" value="1"/>
</dbReference>
<evidence type="ECO:0000256" key="3">
    <source>
        <dbReference type="ARBA" id="ARBA00022989"/>
    </source>
</evidence>
<feature type="transmembrane region" description="Helical" evidence="5">
    <location>
        <begin position="392"/>
        <end position="408"/>
    </location>
</feature>
<dbReference type="EMBL" id="JBHSMZ010000009">
    <property type="protein sequence ID" value="MFC5549711.1"/>
    <property type="molecule type" value="Genomic_DNA"/>
</dbReference>
<evidence type="ECO:0000256" key="1">
    <source>
        <dbReference type="ARBA" id="ARBA00004141"/>
    </source>
</evidence>
<feature type="transmembrane region" description="Helical" evidence="5">
    <location>
        <begin position="116"/>
        <end position="134"/>
    </location>
</feature>
<organism evidence="7 8">
    <name type="scientific">Massilia aerilata</name>
    <dbReference type="NCBI Taxonomy" id="453817"/>
    <lineage>
        <taxon>Bacteria</taxon>
        <taxon>Pseudomonadati</taxon>
        <taxon>Pseudomonadota</taxon>
        <taxon>Betaproteobacteria</taxon>
        <taxon>Burkholderiales</taxon>
        <taxon>Oxalobacteraceae</taxon>
        <taxon>Telluria group</taxon>
        <taxon>Massilia</taxon>
    </lineage>
</organism>
<dbReference type="InterPro" id="IPR007016">
    <property type="entry name" value="O-antigen_ligase-rel_domated"/>
</dbReference>
<feature type="domain" description="O-antigen ligase-related" evidence="6">
    <location>
        <begin position="185"/>
        <end position="339"/>
    </location>
</feature>
<accession>A0ABW0S096</accession>
<feature type="transmembrane region" description="Helical" evidence="5">
    <location>
        <begin position="21"/>
        <end position="43"/>
    </location>
</feature>
<feature type="transmembrane region" description="Helical" evidence="5">
    <location>
        <begin position="146"/>
        <end position="169"/>
    </location>
</feature>
<dbReference type="Proteomes" id="UP001596086">
    <property type="component" value="Unassembled WGS sequence"/>
</dbReference>
<dbReference type="GO" id="GO:0016874">
    <property type="term" value="F:ligase activity"/>
    <property type="evidence" value="ECO:0007669"/>
    <property type="project" value="UniProtKB-KW"/>
</dbReference>
<dbReference type="PANTHER" id="PTHR37422">
    <property type="entry name" value="TEICHURONIC ACID BIOSYNTHESIS PROTEIN TUAE"/>
    <property type="match status" value="1"/>
</dbReference>
<reference evidence="8" key="1">
    <citation type="journal article" date="2019" name="Int. J. Syst. Evol. Microbiol.">
        <title>The Global Catalogue of Microorganisms (GCM) 10K type strain sequencing project: providing services to taxonomists for standard genome sequencing and annotation.</title>
        <authorList>
            <consortium name="The Broad Institute Genomics Platform"/>
            <consortium name="The Broad Institute Genome Sequencing Center for Infectious Disease"/>
            <person name="Wu L."/>
            <person name="Ma J."/>
        </authorList>
    </citation>
    <scope>NUCLEOTIDE SEQUENCE [LARGE SCALE GENOMIC DNA]</scope>
    <source>
        <strain evidence="8">CGMCC 4.5798</strain>
    </source>
</reference>
<keyword evidence="8" id="KW-1185">Reference proteome</keyword>
<name>A0ABW0S096_9BURK</name>
<dbReference type="RefSeq" id="WP_379771829.1">
    <property type="nucleotide sequence ID" value="NZ_JBHSMZ010000009.1"/>
</dbReference>
<protein>
    <submittedName>
        <fullName evidence="7">O-antigen ligase family protein</fullName>
    </submittedName>
</protein>
<dbReference type="Pfam" id="PF04932">
    <property type="entry name" value="Wzy_C"/>
    <property type="match status" value="1"/>
</dbReference>
<feature type="transmembrane region" description="Helical" evidence="5">
    <location>
        <begin position="362"/>
        <end position="386"/>
    </location>
</feature>
<keyword evidence="2 5" id="KW-0812">Transmembrane</keyword>
<keyword evidence="7" id="KW-0436">Ligase</keyword>
<keyword evidence="3 5" id="KW-1133">Transmembrane helix</keyword>
<evidence type="ECO:0000256" key="2">
    <source>
        <dbReference type="ARBA" id="ARBA00022692"/>
    </source>
</evidence>
<evidence type="ECO:0000256" key="5">
    <source>
        <dbReference type="SAM" id="Phobius"/>
    </source>
</evidence>
<feature type="transmembrane region" description="Helical" evidence="5">
    <location>
        <begin position="63"/>
        <end position="83"/>
    </location>
</feature>
<evidence type="ECO:0000259" key="6">
    <source>
        <dbReference type="Pfam" id="PF04932"/>
    </source>
</evidence>
<keyword evidence="4 5" id="KW-0472">Membrane</keyword>
<feature type="transmembrane region" description="Helical" evidence="5">
    <location>
        <begin position="181"/>
        <end position="211"/>
    </location>
</feature>
<feature type="transmembrane region" description="Helical" evidence="5">
    <location>
        <begin position="327"/>
        <end position="350"/>
    </location>
</feature>
<feature type="transmembrane region" description="Helical" evidence="5">
    <location>
        <begin position="223"/>
        <end position="240"/>
    </location>
</feature>
<evidence type="ECO:0000313" key="7">
    <source>
        <dbReference type="EMBL" id="MFC5549711.1"/>
    </source>
</evidence>
<evidence type="ECO:0000256" key="4">
    <source>
        <dbReference type="ARBA" id="ARBA00023136"/>
    </source>
</evidence>
<gene>
    <name evidence="7" type="ORF">ACFPO9_14435</name>
</gene>
<comment type="caution">
    <text evidence="7">The sequence shown here is derived from an EMBL/GenBank/DDBJ whole genome shotgun (WGS) entry which is preliminary data.</text>
</comment>
<comment type="subcellular location">
    <subcellularLocation>
        <location evidence="1">Membrane</location>
        <topology evidence="1">Multi-pass membrane protein</topology>
    </subcellularLocation>
</comment>